<evidence type="ECO:0000256" key="4">
    <source>
        <dbReference type="ARBA" id="ARBA00022825"/>
    </source>
</evidence>
<dbReference type="PRINTS" id="PR00723">
    <property type="entry name" value="SUBTILISIN"/>
</dbReference>
<dbReference type="EMBL" id="JACHHX010000013">
    <property type="protein sequence ID" value="MBB5016011.1"/>
    <property type="molecule type" value="Genomic_DNA"/>
</dbReference>
<evidence type="ECO:0000256" key="1">
    <source>
        <dbReference type="ARBA" id="ARBA00011073"/>
    </source>
</evidence>
<dbReference type="PROSITE" id="PS00137">
    <property type="entry name" value="SUBTILASE_HIS"/>
    <property type="match status" value="1"/>
</dbReference>
<evidence type="ECO:0000256" key="5">
    <source>
        <dbReference type="PROSITE-ProRule" id="PRU01240"/>
    </source>
</evidence>
<evidence type="ECO:0000256" key="2">
    <source>
        <dbReference type="ARBA" id="ARBA00022670"/>
    </source>
</evidence>
<keyword evidence="7" id="KW-0732">Signal</keyword>
<keyword evidence="11" id="KW-1185">Reference proteome</keyword>
<dbReference type="InterPro" id="IPR050131">
    <property type="entry name" value="Peptidase_S8_subtilisin-like"/>
</dbReference>
<dbReference type="Gene3D" id="2.60.120.260">
    <property type="entry name" value="Galactose-binding domain-like"/>
    <property type="match status" value="1"/>
</dbReference>
<dbReference type="InterPro" id="IPR022398">
    <property type="entry name" value="Peptidase_S8_His-AS"/>
</dbReference>
<evidence type="ECO:0000256" key="6">
    <source>
        <dbReference type="RuleBase" id="RU003355"/>
    </source>
</evidence>
<evidence type="ECO:0000256" key="7">
    <source>
        <dbReference type="SAM" id="SignalP"/>
    </source>
</evidence>
<evidence type="ECO:0000313" key="10">
    <source>
        <dbReference type="EMBL" id="MBB5016011.1"/>
    </source>
</evidence>
<evidence type="ECO:0000313" key="11">
    <source>
        <dbReference type="Proteomes" id="UP000519004"/>
    </source>
</evidence>
<dbReference type="GO" id="GO:0004252">
    <property type="term" value="F:serine-type endopeptidase activity"/>
    <property type="evidence" value="ECO:0007669"/>
    <property type="project" value="UniProtKB-UniRule"/>
</dbReference>
<dbReference type="InterPro" id="IPR000209">
    <property type="entry name" value="Peptidase_S8/S53_dom"/>
</dbReference>
<dbReference type="PROSITE" id="PS51892">
    <property type="entry name" value="SUBTILASE"/>
    <property type="match status" value="1"/>
</dbReference>
<feature type="domain" description="Peptidase S8/S53" evidence="8">
    <location>
        <begin position="122"/>
        <end position="405"/>
    </location>
</feature>
<dbReference type="InterPro" id="IPR023828">
    <property type="entry name" value="Peptidase_S8_Ser-AS"/>
</dbReference>
<dbReference type="InterPro" id="IPR023827">
    <property type="entry name" value="Peptidase_S8_Asp-AS"/>
</dbReference>
<gene>
    <name evidence="10" type="ORF">HNQ58_001921</name>
</gene>
<dbReference type="PROSITE" id="PS00136">
    <property type="entry name" value="SUBTILASE_ASP"/>
    <property type="match status" value="1"/>
</dbReference>
<feature type="chain" id="PRO_5031513101" evidence="7">
    <location>
        <begin position="18"/>
        <end position="685"/>
    </location>
</feature>
<dbReference type="PANTHER" id="PTHR43806">
    <property type="entry name" value="PEPTIDASE S8"/>
    <property type="match status" value="1"/>
</dbReference>
<evidence type="ECO:0000259" key="9">
    <source>
        <dbReference type="Pfam" id="PF04151"/>
    </source>
</evidence>
<keyword evidence="3 5" id="KW-0378">Hydrolase</keyword>
<dbReference type="InterPro" id="IPR036852">
    <property type="entry name" value="Peptidase_S8/S53_dom_sf"/>
</dbReference>
<accession>A0A7W7Y0T7</accession>
<dbReference type="GO" id="GO:0006508">
    <property type="term" value="P:proteolysis"/>
    <property type="evidence" value="ECO:0007669"/>
    <property type="project" value="UniProtKB-KW"/>
</dbReference>
<feature type="signal peptide" evidence="7">
    <location>
        <begin position="1"/>
        <end position="17"/>
    </location>
</feature>
<comment type="caution">
    <text evidence="10">The sequence shown here is derived from an EMBL/GenBank/DDBJ whole genome shotgun (WGS) entry which is preliminary data.</text>
</comment>
<dbReference type="SUPFAM" id="SSF52743">
    <property type="entry name" value="Subtilisin-like"/>
    <property type="match status" value="1"/>
</dbReference>
<dbReference type="InterPro" id="IPR015500">
    <property type="entry name" value="Peptidase_S8_subtilisin-rel"/>
</dbReference>
<keyword evidence="2 5" id="KW-0645">Protease</keyword>
<dbReference type="InterPro" id="IPR007280">
    <property type="entry name" value="Peptidase_C_arc/bac"/>
</dbReference>
<dbReference type="Pfam" id="PF00082">
    <property type="entry name" value="Peptidase_S8"/>
    <property type="match status" value="1"/>
</dbReference>
<dbReference type="PANTHER" id="PTHR43806:SF11">
    <property type="entry name" value="CEREVISIN-RELATED"/>
    <property type="match status" value="1"/>
</dbReference>
<dbReference type="Gene3D" id="2.60.120.380">
    <property type="match status" value="1"/>
</dbReference>
<comment type="similarity">
    <text evidence="1 5 6">Belongs to the peptidase S8 family.</text>
</comment>
<dbReference type="PROSITE" id="PS00138">
    <property type="entry name" value="SUBTILASE_SER"/>
    <property type="match status" value="1"/>
</dbReference>
<keyword evidence="4 5" id="KW-0720">Serine protease</keyword>
<evidence type="ECO:0000256" key="3">
    <source>
        <dbReference type="ARBA" id="ARBA00022801"/>
    </source>
</evidence>
<organism evidence="10 11">
    <name type="scientific">Rehaibacterium terrae</name>
    <dbReference type="NCBI Taxonomy" id="1341696"/>
    <lineage>
        <taxon>Bacteria</taxon>
        <taxon>Pseudomonadati</taxon>
        <taxon>Pseudomonadota</taxon>
        <taxon>Gammaproteobacteria</taxon>
        <taxon>Lysobacterales</taxon>
        <taxon>Lysobacteraceae</taxon>
        <taxon>Rehaibacterium</taxon>
    </lineage>
</organism>
<evidence type="ECO:0000259" key="8">
    <source>
        <dbReference type="Pfam" id="PF00082"/>
    </source>
</evidence>
<reference evidence="10 11" key="1">
    <citation type="submission" date="2020-08" db="EMBL/GenBank/DDBJ databases">
        <title>Genomic Encyclopedia of Type Strains, Phase IV (KMG-IV): sequencing the most valuable type-strain genomes for metagenomic binning, comparative biology and taxonomic classification.</title>
        <authorList>
            <person name="Goeker M."/>
        </authorList>
    </citation>
    <scope>NUCLEOTIDE SEQUENCE [LARGE SCALE GENOMIC DNA]</scope>
    <source>
        <strain evidence="10 11">DSM 25897</strain>
    </source>
</reference>
<proteinExistence type="inferred from homology"/>
<dbReference type="Gene3D" id="3.40.50.200">
    <property type="entry name" value="Peptidase S8/S53 domain"/>
    <property type="match status" value="1"/>
</dbReference>
<name>A0A7W7Y0T7_9GAMM</name>
<protein>
    <submittedName>
        <fullName evidence="10">Subtilisin family serine protease</fullName>
    </submittedName>
</protein>
<feature type="domain" description="Peptidase C-terminal archaeal/bacterial" evidence="9">
    <location>
        <begin position="601"/>
        <end position="663"/>
    </location>
</feature>
<feature type="active site" description="Charge relay system" evidence="5">
    <location>
        <position position="131"/>
    </location>
</feature>
<dbReference type="AlphaFoldDB" id="A0A7W7Y0T7"/>
<dbReference type="Proteomes" id="UP000519004">
    <property type="component" value="Unassembled WGS sequence"/>
</dbReference>
<dbReference type="RefSeq" id="WP_183948685.1">
    <property type="nucleotide sequence ID" value="NZ_JACHHX010000013.1"/>
</dbReference>
<feature type="active site" description="Charge relay system" evidence="5">
    <location>
        <position position="178"/>
    </location>
</feature>
<sequence>MKKPLCLAISLAVLALAADVRAEAILDPELQTRLGQAGPHRVVVTFSDRDQVARIAGITDQYLLLSELPMAGALLTTAQIREVAQWEGVESIYLDAPLRYFNHEAGEITGGHLVHDTLGLKGRGVTVAVLDSGIDANHPDLSFGSKTIQNVKLIGDLGLAGVAAALENQPNTDTSSGHGTHVAGTVAGTGAASATDHRRPYYYDGIAPEADLIGLGAGEAISILFALQGFDWVLANQQRYGIDIVTNSWGSSNSVYDPNNPINKASYEAYRRGMVVSFAAGNDGPAENTLNPYAIVPWVINVGSGTKARDLSSFSSRGIADDPYKRIDVIAPGSNICSTRAVGTPIGALGPVVNLTYPSYTLHYHCISGTSMATPFVAGTAALLLEANPGLSPDQIEQILVQTADPMPYPTHWVGGGYINVARAVEVARRTVGERQRFLSGVTAWSSQGIWNAVADRAALVDLDGRWKTVAHAEASDGSYQAAAVTKKDTPRARLAFSGTAFQLLYPRNSKGGVADVYVDGSHRGRISFYNPTPDFERFAINGMNKGLHRIELRGIQGQVYFDGVLTDGPLFPSDTVLVEETQTFAGTMGPSVENLQIDEYTIEVGSDTTTIRAELRWGGGIDLDLYLLDPEGNQVASAATLANPEVLEFAVKVPGTYTYQVTGYATVVADYTLTSTQVRAVSGQ</sequence>
<feature type="active site" description="Charge relay system" evidence="5">
    <location>
        <position position="371"/>
    </location>
</feature>
<dbReference type="Pfam" id="PF04151">
    <property type="entry name" value="PPC"/>
    <property type="match status" value="1"/>
</dbReference>